<protein>
    <recommendedName>
        <fullName evidence="2">DUF4168 domain-containing protein</fullName>
    </recommendedName>
</protein>
<sequence length="154" mass="17975">MKKLLLFLLLSLGLIGSSWSETRAPTDEERLDRLNNEIADIRAVIQISSEIYEMQVNELIEKRKLLNPESNQEEIDEIIKLSDAARKRCFDAFRNYWNEYEILGNTMEAIIYRPYDQAISEAKYKIEVVINRCSLSIDESCHTDAKEADENLQR</sequence>
<name>A0A382TJ71_9ZZZZ</name>
<dbReference type="AlphaFoldDB" id="A0A382TJ71"/>
<organism evidence="1">
    <name type="scientific">marine metagenome</name>
    <dbReference type="NCBI Taxonomy" id="408172"/>
    <lineage>
        <taxon>unclassified sequences</taxon>
        <taxon>metagenomes</taxon>
        <taxon>ecological metagenomes</taxon>
    </lineage>
</organism>
<proteinExistence type="predicted"/>
<evidence type="ECO:0000313" key="1">
    <source>
        <dbReference type="EMBL" id="SVD21471.1"/>
    </source>
</evidence>
<reference evidence="1" key="1">
    <citation type="submission" date="2018-05" db="EMBL/GenBank/DDBJ databases">
        <authorList>
            <person name="Lanie J.A."/>
            <person name="Ng W.-L."/>
            <person name="Kazmierczak K.M."/>
            <person name="Andrzejewski T.M."/>
            <person name="Davidsen T.M."/>
            <person name="Wayne K.J."/>
            <person name="Tettelin H."/>
            <person name="Glass J.I."/>
            <person name="Rusch D."/>
            <person name="Podicherti R."/>
            <person name="Tsui H.-C.T."/>
            <person name="Winkler M.E."/>
        </authorList>
    </citation>
    <scope>NUCLEOTIDE SEQUENCE</scope>
</reference>
<evidence type="ECO:0008006" key="2">
    <source>
        <dbReference type="Google" id="ProtNLM"/>
    </source>
</evidence>
<dbReference type="EMBL" id="UINC01136601">
    <property type="protein sequence ID" value="SVD21471.1"/>
    <property type="molecule type" value="Genomic_DNA"/>
</dbReference>
<accession>A0A382TJ71</accession>
<feature type="non-terminal residue" evidence="1">
    <location>
        <position position="154"/>
    </location>
</feature>
<gene>
    <name evidence="1" type="ORF">METZ01_LOCUS374325</name>
</gene>